<dbReference type="AlphaFoldDB" id="A0A445AVG0"/>
<reference evidence="1 2" key="1">
    <citation type="submission" date="2019-01" db="EMBL/GenBank/DDBJ databases">
        <title>Sequencing of cultivated peanut Arachis hypogaea provides insights into genome evolution and oil improvement.</title>
        <authorList>
            <person name="Chen X."/>
        </authorList>
    </citation>
    <scope>NUCLEOTIDE SEQUENCE [LARGE SCALE GENOMIC DNA]</scope>
    <source>
        <strain evidence="2">cv. Fuhuasheng</strain>
        <tissue evidence="1">Leaves</tissue>
    </source>
</reference>
<organism evidence="1 2">
    <name type="scientific">Arachis hypogaea</name>
    <name type="common">Peanut</name>
    <dbReference type="NCBI Taxonomy" id="3818"/>
    <lineage>
        <taxon>Eukaryota</taxon>
        <taxon>Viridiplantae</taxon>
        <taxon>Streptophyta</taxon>
        <taxon>Embryophyta</taxon>
        <taxon>Tracheophyta</taxon>
        <taxon>Spermatophyta</taxon>
        <taxon>Magnoliopsida</taxon>
        <taxon>eudicotyledons</taxon>
        <taxon>Gunneridae</taxon>
        <taxon>Pentapetalae</taxon>
        <taxon>rosids</taxon>
        <taxon>fabids</taxon>
        <taxon>Fabales</taxon>
        <taxon>Fabaceae</taxon>
        <taxon>Papilionoideae</taxon>
        <taxon>50 kb inversion clade</taxon>
        <taxon>dalbergioids sensu lato</taxon>
        <taxon>Dalbergieae</taxon>
        <taxon>Pterocarpus clade</taxon>
        <taxon>Arachis</taxon>
    </lineage>
</organism>
<dbReference type="EMBL" id="SDMP01000011">
    <property type="protein sequence ID" value="RYR30434.1"/>
    <property type="molecule type" value="Genomic_DNA"/>
</dbReference>
<evidence type="ECO:0000313" key="1">
    <source>
        <dbReference type="EMBL" id="RYR30434.1"/>
    </source>
</evidence>
<protein>
    <submittedName>
        <fullName evidence="1">Uncharacterized protein</fullName>
    </submittedName>
</protein>
<keyword evidence="2" id="KW-1185">Reference proteome</keyword>
<proteinExistence type="predicted"/>
<name>A0A445AVG0_ARAHY</name>
<evidence type="ECO:0000313" key="2">
    <source>
        <dbReference type="Proteomes" id="UP000289738"/>
    </source>
</evidence>
<gene>
    <name evidence="1" type="ORF">Ahy_B01g055206</name>
</gene>
<accession>A0A445AVG0</accession>
<dbReference type="Proteomes" id="UP000289738">
    <property type="component" value="Chromosome B01"/>
</dbReference>
<sequence length="66" mass="7698">MTFPKGIGSFKKNYFLTCIYLYFYHQNSKANCFVLRALKTLDFKQKSLPKYSLGCSLWISPEASFI</sequence>
<comment type="caution">
    <text evidence="1">The sequence shown here is derived from an EMBL/GenBank/DDBJ whole genome shotgun (WGS) entry which is preliminary data.</text>
</comment>